<dbReference type="PANTHER" id="PTHR43581:SF2">
    <property type="entry name" value="EXCINUCLEASE ATPASE SUBUNIT"/>
    <property type="match status" value="1"/>
</dbReference>
<name>A0ABM6LJK5_9BACI</name>
<proteinExistence type="predicted"/>
<dbReference type="RefSeq" id="WP_006638062.1">
    <property type="nucleotide sequence ID" value="NZ_CABJEH010000001.1"/>
</dbReference>
<dbReference type="CDD" id="cd00267">
    <property type="entry name" value="ABC_ATPase"/>
    <property type="match status" value="1"/>
</dbReference>
<dbReference type="SUPFAM" id="SSF52540">
    <property type="entry name" value="P-loop containing nucleoside triphosphate hydrolases"/>
    <property type="match status" value="1"/>
</dbReference>
<evidence type="ECO:0000259" key="1">
    <source>
        <dbReference type="Pfam" id="PF13304"/>
    </source>
</evidence>
<sequence length="444" mass="52258">MNIKRLKILNLYGKTYDIEFHEKLTILYGLNGSGKTTVLDIIFYILSGNIKRLLKYKFSLLDLQFESNKRLIRLTIEDRGEYIHGKIDELEFEIIKEPQQFMFSDEYKTYSNENSINNFKEKIVPLSETVYIPLNRRVRQNVPKPIGPVPIRYRKRAINEYKNNEEIDSAYYAIPSENQKNIADSIMAANRHFDLHKQRIVREENIINTNLRNKMVENFSAPITTDLMDADDYDFSNLEEKINEIFNGKKKFKTNIKELLFRYSKLRHSYEKKENSVVIKDDKLFIEHISAFVQLSKLNEIEVIASRQKKRIDFLKKNLAHVLDSINYLLKDTNKQIRFNEEENKLVFLNSDNPNEELDLTLLSSGEKQIVIFFVFSLTSQFRIKDKVLLIDEPELSLHVEWQSKLLDLLMENNNSSQIIIATHSPDVIGDYKEYCSEVRGSIN</sequence>
<dbReference type="Proteomes" id="UP000196877">
    <property type="component" value="Chromosome"/>
</dbReference>
<reference evidence="2 3" key="1">
    <citation type="submission" date="2017-06" db="EMBL/GenBank/DDBJ databases">
        <title>Genome sequence of Bacillus sonorensis strain SRCM101395.</title>
        <authorList>
            <person name="Cho S.H."/>
        </authorList>
    </citation>
    <scope>NUCLEOTIDE SEQUENCE [LARGE SCALE GENOMIC DNA]</scope>
    <source>
        <strain evidence="2 3">SRCM101395</strain>
    </source>
</reference>
<dbReference type="PANTHER" id="PTHR43581">
    <property type="entry name" value="ATP/GTP PHOSPHATASE"/>
    <property type="match status" value="1"/>
</dbReference>
<keyword evidence="3" id="KW-1185">Reference proteome</keyword>
<gene>
    <name evidence="2" type="ORF">S101395_02996</name>
</gene>
<evidence type="ECO:0000313" key="2">
    <source>
        <dbReference type="EMBL" id="ASB89503.1"/>
    </source>
</evidence>
<dbReference type="InterPro" id="IPR051396">
    <property type="entry name" value="Bact_Antivir_Def_Nuclease"/>
</dbReference>
<organism evidence="2 3">
    <name type="scientific">Bacillus sonorensis</name>
    <dbReference type="NCBI Taxonomy" id="119858"/>
    <lineage>
        <taxon>Bacteria</taxon>
        <taxon>Bacillati</taxon>
        <taxon>Bacillota</taxon>
        <taxon>Bacilli</taxon>
        <taxon>Bacillales</taxon>
        <taxon>Bacillaceae</taxon>
        <taxon>Bacillus</taxon>
    </lineage>
</organism>
<dbReference type="InterPro" id="IPR003959">
    <property type="entry name" value="ATPase_AAA_core"/>
</dbReference>
<dbReference type="InterPro" id="IPR027417">
    <property type="entry name" value="P-loop_NTPase"/>
</dbReference>
<protein>
    <recommendedName>
        <fullName evidence="1">ATPase AAA-type core domain-containing protein</fullName>
    </recommendedName>
</protein>
<dbReference type="Pfam" id="PF13304">
    <property type="entry name" value="AAA_21"/>
    <property type="match status" value="1"/>
</dbReference>
<dbReference type="GeneID" id="92853060"/>
<dbReference type="Gene3D" id="3.40.50.300">
    <property type="entry name" value="P-loop containing nucleotide triphosphate hydrolases"/>
    <property type="match status" value="2"/>
</dbReference>
<dbReference type="EMBL" id="CP021920">
    <property type="protein sequence ID" value="ASB89503.1"/>
    <property type="molecule type" value="Genomic_DNA"/>
</dbReference>
<evidence type="ECO:0000313" key="3">
    <source>
        <dbReference type="Proteomes" id="UP000196877"/>
    </source>
</evidence>
<feature type="domain" description="ATPase AAA-type core" evidence="1">
    <location>
        <begin position="24"/>
        <end position="428"/>
    </location>
</feature>
<accession>A0ABM6LJK5</accession>